<dbReference type="EMBL" id="CAKXAJ010022557">
    <property type="protein sequence ID" value="CAH2227150.1"/>
    <property type="molecule type" value="Genomic_DNA"/>
</dbReference>
<accession>A0A8S4R047</accession>
<name>A0A8S4R047_9NEOP</name>
<dbReference type="OrthoDB" id="424310at2759"/>
<evidence type="ECO:0000313" key="2">
    <source>
        <dbReference type="Proteomes" id="UP000838756"/>
    </source>
</evidence>
<proteinExistence type="predicted"/>
<evidence type="ECO:0000313" key="1">
    <source>
        <dbReference type="EMBL" id="CAH2227150.1"/>
    </source>
</evidence>
<organism evidence="1 2">
    <name type="scientific">Pararge aegeria aegeria</name>
    <dbReference type="NCBI Taxonomy" id="348720"/>
    <lineage>
        <taxon>Eukaryota</taxon>
        <taxon>Metazoa</taxon>
        <taxon>Ecdysozoa</taxon>
        <taxon>Arthropoda</taxon>
        <taxon>Hexapoda</taxon>
        <taxon>Insecta</taxon>
        <taxon>Pterygota</taxon>
        <taxon>Neoptera</taxon>
        <taxon>Endopterygota</taxon>
        <taxon>Lepidoptera</taxon>
        <taxon>Glossata</taxon>
        <taxon>Ditrysia</taxon>
        <taxon>Papilionoidea</taxon>
        <taxon>Nymphalidae</taxon>
        <taxon>Satyrinae</taxon>
        <taxon>Satyrini</taxon>
        <taxon>Parargina</taxon>
        <taxon>Pararge</taxon>
    </lineage>
</organism>
<gene>
    <name evidence="1" type="primary">jg8065</name>
    <name evidence="1" type="ORF">PAEG_LOCUS7679</name>
</gene>
<comment type="caution">
    <text evidence="1">The sequence shown here is derived from an EMBL/GenBank/DDBJ whole genome shotgun (WGS) entry which is preliminary data.</text>
</comment>
<reference evidence="1" key="1">
    <citation type="submission" date="2022-03" db="EMBL/GenBank/DDBJ databases">
        <authorList>
            <person name="Lindestad O."/>
        </authorList>
    </citation>
    <scope>NUCLEOTIDE SEQUENCE</scope>
</reference>
<keyword evidence="2" id="KW-1185">Reference proteome</keyword>
<sequence length="93" mass="10613">LNKLNQTEVEVKQLQIELAELKPLMEKAAEETRKVIEQIAVDTEIAEDARIKVEKEQGIAELMAKETTAMAEDAQRDLGKIFFIDSLYAIYIF</sequence>
<dbReference type="Proteomes" id="UP000838756">
    <property type="component" value="Unassembled WGS sequence"/>
</dbReference>
<feature type="non-terminal residue" evidence="1">
    <location>
        <position position="1"/>
    </location>
</feature>
<dbReference type="Gene3D" id="1.20.920.20">
    <property type="match status" value="1"/>
</dbReference>
<dbReference type="AlphaFoldDB" id="A0A8S4R047"/>
<protein>
    <submittedName>
        <fullName evidence="1">Jg8065 protein</fullName>
    </submittedName>
</protein>